<reference evidence="3 4" key="1">
    <citation type="submission" date="2019-01" db="EMBL/GenBank/DDBJ databases">
        <title>Lacunisphaera sp. strain TWA-58.</title>
        <authorList>
            <person name="Chen W.-M."/>
        </authorList>
    </citation>
    <scope>NUCLEOTIDE SEQUENCE [LARGE SCALE GENOMIC DNA]</scope>
    <source>
        <strain evidence="3 4">TWA-58</strain>
    </source>
</reference>
<dbReference type="InterPro" id="IPR006674">
    <property type="entry name" value="HD_domain"/>
</dbReference>
<dbReference type="GO" id="GO:0003676">
    <property type="term" value="F:nucleic acid binding"/>
    <property type="evidence" value="ECO:0007669"/>
    <property type="project" value="InterPro"/>
</dbReference>
<dbReference type="InterPro" id="IPR004365">
    <property type="entry name" value="NA-bd_OB_tRNA"/>
</dbReference>
<proteinExistence type="predicted"/>
<dbReference type="InterPro" id="IPR012340">
    <property type="entry name" value="NA-bd_OB-fold"/>
</dbReference>
<dbReference type="AlphaFoldDB" id="A0A4Q1CBK1"/>
<dbReference type="Proteomes" id="UP000290218">
    <property type="component" value="Unassembled WGS sequence"/>
</dbReference>
<feature type="domain" description="HD/PDEase" evidence="2">
    <location>
        <begin position="169"/>
        <end position="301"/>
    </location>
</feature>
<dbReference type="Gene3D" id="1.10.3210.10">
    <property type="entry name" value="Hypothetical protein af1432"/>
    <property type="match status" value="1"/>
</dbReference>
<dbReference type="Pfam" id="PF01336">
    <property type="entry name" value="tRNA_anti-codon"/>
    <property type="match status" value="1"/>
</dbReference>
<evidence type="ECO:0000313" key="4">
    <source>
        <dbReference type="Proteomes" id="UP000290218"/>
    </source>
</evidence>
<sequence>MSDHPVPLTVRDLKTLSGGDTFSSVLLVRRVTSKTAKNGNAFLSVELGDKTGSLNLNVFGDSPAFDLFTGLKEGGVVRIEAKVEFFQERLSPRLLRAEAISNEQLAGSPLMSNLVETAPEDADALWTEFQQHIASIQHAELRATVQALFDEIGEQFRTAPAAVSMHHAYRHGLLEHTVHMARAAKALLPLYPEVDADLAMAGVLVHDTGKVIEYQGDLVTAKSRKGILQGHVVLGYQLVRKAGIKSKLNGDLLERLEHIVLSHQGELEWGAAVIAATPEAVFVAKVDDLDAKMGMVQRLLRQAGEADQFSDRHLGLNSQLLLTKPQK</sequence>
<gene>
    <name evidence="3" type="ORF">ESB00_11635</name>
</gene>
<dbReference type="OrthoDB" id="9778453at2"/>
<dbReference type="PANTHER" id="PTHR37294:SF1">
    <property type="entry name" value="3'-5' EXORIBONUCLEASE YHAM"/>
    <property type="match status" value="1"/>
</dbReference>
<dbReference type="Pfam" id="PF01966">
    <property type="entry name" value="HD"/>
    <property type="match status" value="1"/>
</dbReference>
<name>A0A4Q1CBK1_9BACT</name>
<dbReference type="CDD" id="cd00077">
    <property type="entry name" value="HDc"/>
    <property type="match status" value="1"/>
</dbReference>
<accession>A0A4Q1CBK1</accession>
<dbReference type="GO" id="GO:0031125">
    <property type="term" value="P:rRNA 3'-end processing"/>
    <property type="evidence" value="ECO:0007669"/>
    <property type="project" value="TreeGrafter"/>
</dbReference>
<dbReference type="InterPro" id="IPR006675">
    <property type="entry name" value="HDIG_dom"/>
</dbReference>
<dbReference type="Gene3D" id="2.40.50.140">
    <property type="entry name" value="Nucleic acid-binding proteins"/>
    <property type="match status" value="1"/>
</dbReference>
<dbReference type="GO" id="GO:0016787">
    <property type="term" value="F:hydrolase activity"/>
    <property type="evidence" value="ECO:0007669"/>
    <property type="project" value="UniProtKB-KW"/>
</dbReference>
<keyword evidence="1" id="KW-0378">Hydrolase</keyword>
<dbReference type="EMBL" id="SDHX01000001">
    <property type="protein sequence ID" value="RXK56483.1"/>
    <property type="molecule type" value="Genomic_DNA"/>
</dbReference>
<dbReference type="SMART" id="SM00471">
    <property type="entry name" value="HDc"/>
    <property type="match status" value="1"/>
</dbReference>
<dbReference type="InterPro" id="IPR050798">
    <property type="entry name" value="YhaM_exoribonuc/phosphodiest"/>
</dbReference>
<dbReference type="PANTHER" id="PTHR37294">
    <property type="entry name" value="3'-5' EXORIBONUCLEASE YHAM"/>
    <property type="match status" value="1"/>
</dbReference>
<organism evidence="3 4">
    <name type="scientific">Oleiharenicola lentus</name>
    <dbReference type="NCBI Taxonomy" id="2508720"/>
    <lineage>
        <taxon>Bacteria</taxon>
        <taxon>Pseudomonadati</taxon>
        <taxon>Verrucomicrobiota</taxon>
        <taxon>Opitutia</taxon>
        <taxon>Opitutales</taxon>
        <taxon>Opitutaceae</taxon>
        <taxon>Oleiharenicola</taxon>
    </lineage>
</organism>
<dbReference type="RefSeq" id="WP_129047851.1">
    <property type="nucleotide sequence ID" value="NZ_SDHX01000001.1"/>
</dbReference>
<evidence type="ECO:0000259" key="2">
    <source>
        <dbReference type="SMART" id="SM00471"/>
    </source>
</evidence>
<comment type="caution">
    <text evidence="3">The sequence shown here is derived from an EMBL/GenBank/DDBJ whole genome shotgun (WGS) entry which is preliminary data.</text>
</comment>
<dbReference type="SUPFAM" id="SSF109604">
    <property type="entry name" value="HD-domain/PDEase-like"/>
    <property type="match status" value="1"/>
</dbReference>
<dbReference type="InterPro" id="IPR003607">
    <property type="entry name" value="HD/PDEase_dom"/>
</dbReference>
<evidence type="ECO:0000256" key="1">
    <source>
        <dbReference type="ARBA" id="ARBA00022801"/>
    </source>
</evidence>
<evidence type="ECO:0000313" key="3">
    <source>
        <dbReference type="EMBL" id="RXK56483.1"/>
    </source>
</evidence>
<dbReference type="NCBIfam" id="TIGR00277">
    <property type="entry name" value="HDIG"/>
    <property type="match status" value="1"/>
</dbReference>
<keyword evidence="4" id="KW-1185">Reference proteome</keyword>
<protein>
    <submittedName>
        <fullName evidence="3">HD domain-containing protein</fullName>
    </submittedName>
</protein>